<evidence type="ECO:0000259" key="2">
    <source>
        <dbReference type="PROSITE" id="PS50821"/>
    </source>
</evidence>
<feature type="compositionally biased region" description="Gly residues" evidence="1">
    <location>
        <begin position="19"/>
        <end position="50"/>
    </location>
</feature>
<evidence type="ECO:0000313" key="4">
    <source>
        <dbReference type="EMBL" id="KAF2800170.1"/>
    </source>
</evidence>
<dbReference type="SUPFAM" id="SSF53098">
    <property type="entry name" value="Ribonuclease H-like"/>
    <property type="match status" value="1"/>
</dbReference>
<dbReference type="InterPro" id="IPR003100">
    <property type="entry name" value="PAZ_dom"/>
</dbReference>
<dbReference type="InterPro" id="IPR032474">
    <property type="entry name" value="Argonaute_N"/>
</dbReference>
<dbReference type="CDD" id="cd02846">
    <property type="entry name" value="PAZ_argonaute_like"/>
    <property type="match status" value="1"/>
</dbReference>
<reference evidence="4" key="1">
    <citation type="journal article" date="2020" name="Stud. Mycol.">
        <title>101 Dothideomycetes genomes: a test case for predicting lifestyles and emergence of pathogens.</title>
        <authorList>
            <person name="Haridas S."/>
            <person name="Albert R."/>
            <person name="Binder M."/>
            <person name="Bloem J."/>
            <person name="Labutti K."/>
            <person name="Salamov A."/>
            <person name="Andreopoulos B."/>
            <person name="Baker S."/>
            <person name="Barry K."/>
            <person name="Bills G."/>
            <person name="Bluhm B."/>
            <person name="Cannon C."/>
            <person name="Castanera R."/>
            <person name="Culley D."/>
            <person name="Daum C."/>
            <person name="Ezra D."/>
            <person name="Gonzalez J."/>
            <person name="Henrissat B."/>
            <person name="Kuo A."/>
            <person name="Liang C."/>
            <person name="Lipzen A."/>
            <person name="Lutzoni F."/>
            <person name="Magnuson J."/>
            <person name="Mondo S."/>
            <person name="Nolan M."/>
            <person name="Ohm R."/>
            <person name="Pangilinan J."/>
            <person name="Park H.-J."/>
            <person name="Ramirez L."/>
            <person name="Alfaro M."/>
            <person name="Sun H."/>
            <person name="Tritt A."/>
            <person name="Yoshinaga Y."/>
            <person name="Zwiers L.-H."/>
            <person name="Turgeon B."/>
            <person name="Goodwin S."/>
            <person name="Spatafora J."/>
            <person name="Crous P."/>
            <person name="Grigoriev I."/>
        </authorList>
    </citation>
    <scope>NUCLEOTIDE SEQUENCE</scope>
    <source>
        <strain evidence="4">CBS 109.77</strain>
    </source>
</reference>
<feature type="compositionally biased region" description="Basic and acidic residues" evidence="1">
    <location>
        <begin position="1"/>
        <end position="14"/>
    </location>
</feature>
<dbReference type="Gene3D" id="3.30.420.10">
    <property type="entry name" value="Ribonuclease H-like superfamily/Ribonuclease H"/>
    <property type="match status" value="1"/>
</dbReference>
<dbReference type="GO" id="GO:0003723">
    <property type="term" value="F:RNA binding"/>
    <property type="evidence" value="ECO:0007669"/>
    <property type="project" value="InterPro"/>
</dbReference>
<dbReference type="SUPFAM" id="SSF101690">
    <property type="entry name" value="PAZ domain"/>
    <property type="match status" value="1"/>
</dbReference>
<dbReference type="Proteomes" id="UP000799757">
    <property type="component" value="Unassembled WGS sequence"/>
</dbReference>
<dbReference type="InterPro" id="IPR045246">
    <property type="entry name" value="Piwi_ago-like"/>
</dbReference>
<keyword evidence="5" id="KW-1185">Reference proteome</keyword>
<dbReference type="PANTHER" id="PTHR22891">
    <property type="entry name" value="EUKARYOTIC TRANSLATION INITIATION FACTOR 2C"/>
    <property type="match status" value="1"/>
</dbReference>
<evidence type="ECO:0000313" key="5">
    <source>
        <dbReference type="Proteomes" id="UP000799757"/>
    </source>
</evidence>
<dbReference type="Gene3D" id="3.40.50.2300">
    <property type="match status" value="1"/>
</dbReference>
<feature type="region of interest" description="Disordered" evidence="1">
    <location>
        <begin position="1"/>
        <end position="72"/>
    </location>
</feature>
<proteinExistence type="predicted"/>
<protein>
    <submittedName>
        <fullName evidence="4">Piwi-domain-containing protein</fullName>
    </submittedName>
</protein>
<dbReference type="InterPro" id="IPR036085">
    <property type="entry name" value="PAZ_dom_sf"/>
</dbReference>
<dbReference type="Pfam" id="PF02171">
    <property type="entry name" value="Piwi"/>
    <property type="match status" value="1"/>
</dbReference>
<dbReference type="EMBL" id="MU001752">
    <property type="protein sequence ID" value="KAF2800170.1"/>
    <property type="molecule type" value="Genomic_DNA"/>
</dbReference>
<accession>A0A6A6XUQ0</accession>
<dbReference type="InterPro" id="IPR003165">
    <property type="entry name" value="Piwi"/>
</dbReference>
<dbReference type="PROSITE" id="PS50822">
    <property type="entry name" value="PIWI"/>
    <property type="match status" value="1"/>
</dbReference>
<dbReference type="SMART" id="SM00950">
    <property type="entry name" value="Piwi"/>
    <property type="match status" value="1"/>
</dbReference>
<evidence type="ECO:0000259" key="3">
    <source>
        <dbReference type="PROSITE" id="PS50822"/>
    </source>
</evidence>
<dbReference type="Pfam" id="PF16488">
    <property type="entry name" value="ArgoL2"/>
    <property type="match status" value="1"/>
</dbReference>
<dbReference type="InterPro" id="IPR012337">
    <property type="entry name" value="RNaseH-like_sf"/>
</dbReference>
<dbReference type="InterPro" id="IPR036397">
    <property type="entry name" value="RNaseH_sf"/>
</dbReference>
<name>A0A6A6XUQ0_9PLEO</name>
<dbReference type="CDD" id="cd04657">
    <property type="entry name" value="Piwi_ago-like"/>
    <property type="match status" value="1"/>
</dbReference>
<dbReference type="AlphaFoldDB" id="A0A6A6XUQ0"/>
<dbReference type="Pfam" id="PF08699">
    <property type="entry name" value="ArgoL1"/>
    <property type="match status" value="1"/>
</dbReference>
<dbReference type="Pfam" id="PF02170">
    <property type="entry name" value="PAZ"/>
    <property type="match status" value="1"/>
</dbReference>
<dbReference type="Gene3D" id="2.170.260.10">
    <property type="entry name" value="paz domain"/>
    <property type="match status" value="1"/>
</dbReference>
<feature type="domain" description="Piwi" evidence="3">
    <location>
        <begin position="647"/>
        <end position="953"/>
    </location>
</feature>
<dbReference type="OrthoDB" id="10252740at2759"/>
<dbReference type="Pfam" id="PF16486">
    <property type="entry name" value="ArgoN"/>
    <property type="match status" value="1"/>
</dbReference>
<organism evidence="4 5">
    <name type="scientific">Melanomma pulvis-pyrius CBS 109.77</name>
    <dbReference type="NCBI Taxonomy" id="1314802"/>
    <lineage>
        <taxon>Eukaryota</taxon>
        <taxon>Fungi</taxon>
        <taxon>Dikarya</taxon>
        <taxon>Ascomycota</taxon>
        <taxon>Pezizomycotina</taxon>
        <taxon>Dothideomycetes</taxon>
        <taxon>Pleosporomycetidae</taxon>
        <taxon>Pleosporales</taxon>
        <taxon>Melanommataceae</taxon>
        <taxon>Melanomma</taxon>
    </lineage>
</organism>
<dbReference type="PROSITE" id="PS50821">
    <property type="entry name" value="PAZ"/>
    <property type="match status" value="1"/>
</dbReference>
<sequence>MADRGRGRGQDSRGRGGRGRGGFENRGGGSGGRGRGGFDRGGGGVVSRGGRGGREPARFWGNGTFPQPDTKITNVEDSSVVNSLSTALATTSTDFSVPQRPGYGNLGRSIVLWTNYFELKSLESDVDLYRYSVSIFPDDSDLKSRKKKRLIQLLLERTPFSDVISATDGAQVIITTKKVSLPGKRQEFNVEWYPEDGRPHPTPVVGEESWITVRRARNAYRLRVEETGTLSLQELMKDLSQSTTQYPLKSETIQALNIILSQGPQSDPRIVNVGQNKLYPFGSHPQMETRDLGLGLRALRGYFSSVRTGVNRILVNVNVSTGTFYKEGSLLNLMREFGKSGNAGQHWELAKFVKKLNFETNYITEKDDKGRVKMGKNGPLKKRVVHTVAGLSPFNKSALDTSFDIDDGNGNIKLVTVAEYFQQKWNVRLSTPGAPLVNCNTKAPQDPKWIPAELCYVLPGQLAKRTLKPTQTREMIDFAARRPFNNAESIMTNGLKVTKISPELNATLTGFGIEVDPRLITVNGRILPPPVLQYRTRTCTPENGAWNLDPGRLGAKPFSKVRPLQSWNCLVINGRYDTISGGVNGARSLLGLFRQTLDAYGLNPGPVETPTLVVINDSDLVNESTEKVHSQITQVVKTGFGGKLPNFLFVILPSENALLYDTIKFVCDVQLGVPTVCNIGQKFTKEKGQTQYFSNVAMKFNQKLGGLNHSIKIENMRPLDGQTILFGIDVTHPSPGSSDSSPSIAGVVASVDVDFAQYPASLRTQEGRKEMVTELEEMVMERLRLWQKRNKGLPNKVIVYRDGVSEGQYRVVMEQEYPAFVRAFDKLYGAAPKHPKISIIVVGKRHHTRFYNTVGQDSDGRTGNPKPGTVVDRGITGEKQFDFYLMAHQGLQGTAKPAHYVVIKDENKFAADELQNLTHNLCYTFARATRAVSICPPAYYADLVCERGRSYLHSTLKGKGEVEFKHTTWRKDVHPRLAETMFYV</sequence>
<dbReference type="SMART" id="SM01163">
    <property type="entry name" value="DUF1785"/>
    <property type="match status" value="1"/>
</dbReference>
<evidence type="ECO:0000256" key="1">
    <source>
        <dbReference type="SAM" id="MobiDB-lite"/>
    </source>
</evidence>
<dbReference type="InterPro" id="IPR032472">
    <property type="entry name" value="ArgoL2"/>
</dbReference>
<feature type="domain" description="PAZ" evidence="2">
    <location>
        <begin position="348"/>
        <end position="459"/>
    </location>
</feature>
<dbReference type="InterPro" id="IPR014811">
    <property type="entry name" value="ArgoL1"/>
</dbReference>
<gene>
    <name evidence="4" type="ORF">K505DRAFT_383821</name>
</gene>